<dbReference type="STRING" id="1409788.NC99_20980"/>
<keyword evidence="8" id="KW-1185">Reference proteome</keyword>
<gene>
    <name evidence="7" type="ORF">NC99_20980</name>
</gene>
<dbReference type="GO" id="GO:0000271">
    <property type="term" value="P:polysaccharide biosynthetic process"/>
    <property type="evidence" value="ECO:0007669"/>
    <property type="project" value="InterPro"/>
</dbReference>
<dbReference type="InterPro" id="IPR007267">
    <property type="entry name" value="GtrA_DPMS_TM"/>
</dbReference>
<name>A0A0L8V9D9_9BACT</name>
<reference evidence="8" key="1">
    <citation type="submission" date="2015-07" db="EMBL/GenBank/DDBJ databases">
        <title>Genome sequencing of Sunxiuqinia dokdonensis strain SK.</title>
        <authorList>
            <person name="Ahn S."/>
            <person name="Kim B.-C."/>
        </authorList>
    </citation>
    <scope>NUCLEOTIDE SEQUENCE [LARGE SCALE GENOMIC DNA]</scope>
    <source>
        <strain evidence="8">SK</strain>
    </source>
</reference>
<dbReference type="RefSeq" id="WP_053182920.1">
    <property type="nucleotide sequence ID" value="NZ_LGIA01000149.1"/>
</dbReference>
<evidence type="ECO:0000256" key="2">
    <source>
        <dbReference type="ARBA" id="ARBA00022692"/>
    </source>
</evidence>
<feature type="transmembrane region" description="Helical" evidence="5">
    <location>
        <begin position="36"/>
        <end position="58"/>
    </location>
</feature>
<organism evidence="7 8">
    <name type="scientific">Sunxiuqinia dokdonensis</name>
    <dbReference type="NCBI Taxonomy" id="1409788"/>
    <lineage>
        <taxon>Bacteria</taxon>
        <taxon>Pseudomonadati</taxon>
        <taxon>Bacteroidota</taxon>
        <taxon>Bacteroidia</taxon>
        <taxon>Marinilabiliales</taxon>
        <taxon>Prolixibacteraceae</taxon>
        <taxon>Sunxiuqinia</taxon>
    </lineage>
</organism>
<comment type="subcellular location">
    <subcellularLocation>
        <location evidence="1">Membrane</location>
        <topology evidence="1">Multi-pass membrane protein</topology>
    </subcellularLocation>
</comment>
<keyword evidence="4 5" id="KW-0472">Membrane</keyword>
<proteinExistence type="predicted"/>
<protein>
    <recommendedName>
        <fullName evidence="6">GtrA/DPMS transmembrane domain-containing protein</fullName>
    </recommendedName>
</protein>
<keyword evidence="3 5" id="KW-1133">Transmembrane helix</keyword>
<dbReference type="Pfam" id="PF04138">
    <property type="entry name" value="GtrA_DPMS_TM"/>
    <property type="match status" value="1"/>
</dbReference>
<dbReference type="AlphaFoldDB" id="A0A0L8V9D9"/>
<evidence type="ECO:0000256" key="1">
    <source>
        <dbReference type="ARBA" id="ARBA00004141"/>
    </source>
</evidence>
<feature type="transmembrane region" description="Helical" evidence="5">
    <location>
        <begin position="110"/>
        <end position="132"/>
    </location>
</feature>
<accession>A0A0L8V9D9</accession>
<dbReference type="Proteomes" id="UP000036958">
    <property type="component" value="Unassembled WGS sequence"/>
</dbReference>
<evidence type="ECO:0000313" key="7">
    <source>
        <dbReference type="EMBL" id="KOH44973.1"/>
    </source>
</evidence>
<dbReference type="EMBL" id="LGIA01000149">
    <property type="protein sequence ID" value="KOH44973.1"/>
    <property type="molecule type" value="Genomic_DNA"/>
</dbReference>
<evidence type="ECO:0000256" key="4">
    <source>
        <dbReference type="ARBA" id="ARBA00023136"/>
    </source>
</evidence>
<dbReference type="OrthoDB" id="771485at2"/>
<evidence type="ECO:0000259" key="6">
    <source>
        <dbReference type="Pfam" id="PF04138"/>
    </source>
</evidence>
<feature type="domain" description="GtrA/DPMS transmembrane" evidence="6">
    <location>
        <begin position="35"/>
        <end position="163"/>
    </location>
</feature>
<evidence type="ECO:0000256" key="3">
    <source>
        <dbReference type="ARBA" id="ARBA00022989"/>
    </source>
</evidence>
<keyword evidence="2 5" id="KW-0812">Transmembrane</keyword>
<dbReference type="GO" id="GO:0016020">
    <property type="term" value="C:membrane"/>
    <property type="evidence" value="ECO:0007669"/>
    <property type="project" value="UniProtKB-SubCell"/>
</dbReference>
<evidence type="ECO:0000256" key="5">
    <source>
        <dbReference type="SAM" id="Phobius"/>
    </source>
</evidence>
<feature type="transmembrane region" description="Helical" evidence="5">
    <location>
        <begin position="144"/>
        <end position="161"/>
    </location>
</feature>
<sequence length="165" mass="19177">MEGQVKYLKAKSFVLDKIDFFYPLFRPFLDLQTFRYLAVGGSNTLLDIFLYFVSYNFVLDKQVVHFSSGIAISPHIGAFILAFLVTFPLGFMLMRGLVFTESILRGRIQLVRYFSVAMLNILLNYVLLRLLVEYFRFYPTPSKVITTGVVIIVSYLLQRFFTFKS</sequence>
<feature type="transmembrane region" description="Helical" evidence="5">
    <location>
        <begin position="78"/>
        <end position="98"/>
    </location>
</feature>
<comment type="caution">
    <text evidence="7">The sequence shown here is derived from an EMBL/GenBank/DDBJ whole genome shotgun (WGS) entry which is preliminary data.</text>
</comment>
<evidence type="ECO:0000313" key="8">
    <source>
        <dbReference type="Proteomes" id="UP000036958"/>
    </source>
</evidence>